<dbReference type="AlphaFoldDB" id="A0A7Y4NTR0"/>
<name>A0A7Y4NTR0_9BACT</name>
<reference evidence="5 6" key="1">
    <citation type="submission" date="2020-05" db="EMBL/GenBank/DDBJ databases">
        <authorList>
            <person name="Whitworth D."/>
        </authorList>
    </citation>
    <scope>NUCLEOTIDE SEQUENCE [LARGE SCALE GENOMIC DNA]</scope>
    <source>
        <strain evidence="5 6">AB043B</strain>
    </source>
</reference>
<comment type="similarity">
    <text evidence="1">Belongs to the type-I restriction system S methylase family.</text>
</comment>
<dbReference type="SUPFAM" id="SSF116734">
    <property type="entry name" value="DNA methylase specificity domain"/>
    <property type="match status" value="2"/>
</dbReference>
<dbReference type="PANTHER" id="PTHR30408:SF12">
    <property type="entry name" value="TYPE I RESTRICTION ENZYME MJAVIII SPECIFICITY SUBUNIT"/>
    <property type="match status" value="1"/>
</dbReference>
<dbReference type="PANTHER" id="PTHR30408">
    <property type="entry name" value="TYPE-1 RESTRICTION ENZYME ECOKI SPECIFICITY PROTEIN"/>
    <property type="match status" value="1"/>
</dbReference>
<dbReference type="GO" id="GO:0009307">
    <property type="term" value="P:DNA restriction-modification system"/>
    <property type="evidence" value="ECO:0007669"/>
    <property type="project" value="UniProtKB-KW"/>
</dbReference>
<keyword evidence="3" id="KW-0238">DNA-binding</keyword>
<organism evidence="5 6">
    <name type="scientific">Corallococcus exercitus</name>
    <dbReference type="NCBI Taxonomy" id="2316736"/>
    <lineage>
        <taxon>Bacteria</taxon>
        <taxon>Pseudomonadati</taxon>
        <taxon>Myxococcota</taxon>
        <taxon>Myxococcia</taxon>
        <taxon>Myxococcales</taxon>
        <taxon>Cystobacterineae</taxon>
        <taxon>Myxococcaceae</taxon>
        <taxon>Corallococcus</taxon>
    </lineage>
</organism>
<sequence length="397" mass="44262">MARGSAAWTRVKFGEVVRQVKSKVDPETAGLERYVAGEHMDTDNLRIRRWGEVGDGYLGPAFHMRFKPGQVLYGSRRTYLRKVAVADFEGICANTTFVLESSDPTRLLPEFLPFVMQTEAFHEHSKRESKGSVNPYVNFSDLAWYEFALPPVEEQRRVLPMMAASTYVLQETLSLVTAAKTLLRAGLSRLFLLPTIPRRNLVTASPGWQVKSLEELADPSRPISYGVLKPGEPVNEGVPMLRVMDFDDYGRRTDTPVLRVARAVADTSSTTYCRAGDLVVSVMATIGRTFVVPQAMDGWNMNRALALVPCREAQVARLLHAYFQSGFVQSLLSAEKIGSAQPRINLADLRTLPVPVPNALDTVLENCDRLFATLDHAERRHDQARAVVSQLRARALS</sequence>
<feature type="domain" description="Type I restriction modification DNA specificity" evidence="4">
    <location>
        <begin position="239"/>
        <end position="358"/>
    </location>
</feature>
<keyword evidence="2" id="KW-0680">Restriction system</keyword>
<evidence type="ECO:0000256" key="1">
    <source>
        <dbReference type="ARBA" id="ARBA00010923"/>
    </source>
</evidence>
<keyword evidence="5" id="KW-0255">Endonuclease</keyword>
<dbReference type="Proteomes" id="UP000563426">
    <property type="component" value="Unassembled WGS sequence"/>
</dbReference>
<accession>A0A7Y4NTR0</accession>
<comment type="caution">
    <text evidence="5">The sequence shown here is derived from an EMBL/GenBank/DDBJ whole genome shotgun (WGS) entry which is preliminary data.</text>
</comment>
<gene>
    <name evidence="5" type="ORF">HMI49_20285</name>
</gene>
<dbReference type="Pfam" id="PF01420">
    <property type="entry name" value="Methylase_S"/>
    <property type="match status" value="1"/>
</dbReference>
<dbReference type="Gene3D" id="3.90.220.20">
    <property type="entry name" value="DNA methylase specificity domains"/>
    <property type="match status" value="2"/>
</dbReference>
<evidence type="ECO:0000313" key="6">
    <source>
        <dbReference type="Proteomes" id="UP000563426"/>
    </source>
</evidence>
<dbReference type="EMBL" id="JABFJV010000114">
    <property type="protein sequence ID" value="NOK35543.1"/>
    <property type="molecule type" value="Genomic_DNA"/>
</dbReference>
<dbReference type="GO" id="GO:0004519">
    <property type="term" value="F:endonuclease activity"/>
    <property type="evidence" value="ECO:0007669"/>
    <property type="project" value="UniProtKB-KW"/>
</dbReference>
<evidence type="ECO:0000256" key="3">
    <source>
        <dbReference type="ARBA" id="ARBA00023125"/>
    </source>
</evidence>
<dbReference type="InterPro" id="IPR000055">
    <property type="entry name" value="Restrct_endonuc_typeI_TRD"/>
</dbReference>
<dbReference type="InterPro" id="IPR052021">
    <property type="entry name" value="Type-I_RS_S_subunit"/>
</dbReference>
<keyword evidence="6" id="KW-1185">Reference proteome</keyword>
<evidence type="ECO:0000256" key="2">
    <source>
        <dbReference type="ARBA" id="ARBA00022747"/>
    </source>
</evidence>
<keyword evidence="5" id="KW-0540">Nuclease</keyword>
<protein>
    <submittedName>
        <fullName evidence="5">Restriction endonuclease subunit S</fullName>
    </submittedName>
</protein>
<evidence type="ECO:0000313" key="5">
    <source>
        <dbReference type="EMBL" id="NOK35543.1"/>
    </source>
</evidence>
<dbReference type="InterPro" id="IPR044946">
    <property type="entry name" value="Restrct_endonuc_typeI_TRD_sf"/>
</dbReference>
<evidence type="ECO:0000259" key="4">
    <source>
        <dbReference type="Pfam" id="PF01420"/>
    </source>
</evidence>
<keyword evidence="5" id="KW-0378">Hydrolase</keyword>
<proteinExistence type="inferred from homology"/>
<dbReference type="GO" id="GO:0003677">
    <property type="term" value="F:DNA binding"/>
    <property type="evidence" value="ECO:0007669"/>
    <property type="project" value="UniProtKB-KW"/>
</dbReference>